<dbReference type="AlphaFoldDB" id="A8F8K5"/>
<dbReference type="InterPro" id="IPR006121">
    <property type="entry name" value="HMA_dom"/>
</dbReference>
<evidence type="ECO:0000313" key="2">
    <source>
        <dbReference type="EMBL" id="ABV34489.1"/>
    </source>
</evidence>
<feature type="domain" description="HMA" evidence="1">
    <location>
        <begin position="19"/>
        <end position="73"/>
    </location>
</feature>
<organism evidence="2 3">
    <name type="scientific">Pseudothermotoga lettingae (strain ATCC BAA-301 / DSM 14385 / NBRC 107922 / TMO)</name>
    <name type="common">Thermotoga lettingae</name>
    <dbReference type="NCBI Taxonomy" id="416591"/>
    <lineage>
        <taxon>Bacteria</taxon>
        <taxon>Thermotogati</taxon>
        <taxon>Thermotogota</taxon>
        <taxon>Thermotogae</taxon>
        <taxon>Thermotogales</taxon>
        <taxon>Thermotogaceae</taxon>
        <taxon>Pseudothermotoga</taxon>
    </lineage>
</organism>
<sequence length="81" mass="9505">MRATFTNLTRRKKIMKYSLRVPDISCQHCKMRISKVFDDIGLKEYEISIEKKTVIVDTEDIKTVLSKMEEIGYPVESYEAL</sequence>
<dbReference type="HOGENOM" id="CLU_134973_5_3_0"/>
<dbReference type="InterPro" id="IPR036163">
    <property type="entry name" value="HMA_dom_sf"/>
</dbReference>
<dbReference type="Pfam" id="PF00403">
    <property type="entry name" value="HMA"/>
    <property type="match status" value="1"/>
</dbReference>
<gene>
    <name evidence="2" type="ordered locus">Tlet_1935</name>
</gene>
<dbReference type="CDD" id="cd00371">
    <property type="entry name" value="HMA"/>
    <property type="match status" value="1"/>
</dbReference>
<dbReference type="Gene3D" id="3.30.70.100">
    <property type="match status" value="1"/>
</dbReference>
<name>A8F8K5_PSELT</name>
<dbReference type="STRING" id="416591.Tlet_1935"/>
<protein>
    <recommendedName>
        <fullName evidence="1">HMA domain-containing protein</fullName>
    </recommendedName>
</protein>
<dbReference type="SUPFAM" id="SSF55008">
    <property type="entry name" value="HMA, heavy metal-associated domain"/>
    <property type="match status" value="1"/>
</dbReference>
<reference evidence="2 3" key="1">
    <citation type="submission" date="2007-08" db="EMBL/GenBank/DDBJ databases">
        <title>Complete sequence of Thermotoga lettingae TMO.</title>
        <authorList>
            <consortium name="US DOE Joint Genome Institute"/>
            <person name="Copeland A."/>
            <person name="Lucas S."/>
            <person name="Lapidus A."/>
            <person name="Barry K."/>
            <person name="Glavina del Rio T."/>
            <person name="Dalin E."/>
            <person name="Tice H."/>
            <person name="Pitluck S."/>
            <person name="Foster B."/>
            <person name="Bruce D."/>
            <person name="Schmutz J."/>
            <person name="Larimer F."/>
            <person name="Land M."/>
            <person name="Hauser L."/>
            <person name="Kyrpides N."/>
            <person name="Mikhailova N."/>
            <person name="Nelson K."/>
            <person name="Gogarten J.P."/>
            <person name="Noll K."/>
            <person name="Richardson P."/>
        </authorList>
    </citation>
    <scope>NUCLEOTIDE SEQUENCE [LARGE SCALE GENOMIC DNA]</scope>
    <source>
        <strain evidence="3">ATCC BAA-301 / DSM 14385 / NBRC 107922 / TMO</strain>
    </source>
</reference>
<proteinExistence type="predicted"/>
<keyword evidence="3" id="KW-1185">Reference proteome</keyword>
<dbReference type="Proteomes" id="UP000002016">
    <property type="component" value="Chromosome"/>
</dbReference>
<dbReference type="GO" id="GO:0046872">
    <property type="term" value="F:metal ion binding"/>
    <property type="evidence" value="ECO:0007669"/>
    <property type="project" value="InterPro"/>
</dbReference>
<evidence type="ECO:0000259" key="1">
    <source>
        <dbReference type="Pfam" id="PF00403"/>
    </source>
</evidence>
<reference evidence="2 3" key="2">
    <citation type="journal article" date="2009" name="Proc. Natl. Acad. Sci. U.S.A.">
        <title>On the chimeric nature, thermophilic origin, and phylogenetic placement of the Thermotogales.</title>
        <authorList>
            <person name="Zhaxybayeva O."/>
            <person name="Swithers K.S."/>
            <person name="Lapierre P."/>
            <person name="Fournier G.P."/>
            <person name="Bickhart D.M."/>
            <person name="DeBoy R.T."/>
            <person name="Nelson K.E."/>
            <person name="Nesbo C.L."/>
            <person name="Doolittle W.F."/>
            <person name="Gogarten J.P."/>
            <person name="Noll K.M."/>
        </authorList>
    </citation>
    <scope>NUCLEOTIDE SEQUENCE [LARGE SCALE GENOMIC DNA]</scope>
    <source>
        <strain evidence="3">ATCC BAA-301 / DSM 14385 / NBRC 107922 / TMO</strain>
    </source>
</reference>
<dbReference type="KEGG" id="tle:Tlet_1935"/>
<evidence type="ECO:0000313" key="3">
    <source>
        <dbReference type="Proteomes" id="UP000002016"/>
    </source>
</evidence>
<dbReference type="EMBL" id="CP000812">
    <property type="protein sequence ID" value="ABV34489.1"/>
    <property type="molecule type" value="Genomic_DNA"/>
</dbReference>
<accession>A8F8K5</accession>
<dbReference type="eggNOG" id="COG2608">
    <property type="taxonomic scope" value="Bacteria"/>
</dbReference>